<name>A0A3D8I417_9HELI</name>
<organism evidence="1 2">
    <name type="scientific">Helicobacter marmotae</name>
    <dbReference type="NCBI Taxonomy" id="152490"/>
    <lineage>
        <taxon>Bacteria</taxon>
        <taxon>Pseudomonadati</taxon>
        <taxon>Campylobacterota</taxon>
        <taxon>Epsilonproteobacteria</taxon>
        <taxon>Campylobacterales</taxon>
        <taxon>Helicobacteraceae</taxon>
        <taxon>Helicobacter</taxon>
    </lineage>
</organism>
<dbReference type="Proteomes" id="UP000256599">
    <property type="component" value="Unassembled WGS sequence"/>
</dbReference>
<accession>A0A3D8I417</accession>
<keyword evidence="2" id="KW-1185">Reference proteome</keyword>
<proteinExistence type="predicted"/>
<comment type="caution">
    <text evidence="1">The sequence shown here is derived from an EMBL/GenBank/DDBJ whole genome shotgun (WGS) entry which is preliminary data.</text>
</comment>
<reference evidence="1 2" key="1">
    <citation type="submission" date="2018-04" db="EMBL/GenBank/DDBJ databases">
        <title>Novel Campyloabacter and Helicobacter Species and Strains.</title>
        <authorList>
            <person name="Mannion A.J."/>
            <person name="Shen Z."/>
            <person name="Fox J.G."/>
        </authorList>
    </citation>
    <scope>NUCLEOTIDE SEQUENCE [LARGE SCALE GENOMIC DNA]</scope>
    <source>
        <strain evidence="1 2">MIT 98-6070</strain>
    </source>
</reference>
<dbReference type="EMBL" id="NXLR01000007">
    <property type="protein sequence ID" value="RDU59892.1"/>
    <property type="molecule type" value="Genomic_DNA"/>
</dbReference>
<evidence type="ECO:0000313" key="1">
    <source>
        <dbReference type="EMBL" id="RDU59892.1"/>
    </source>
</evidence>
<protein>
    <submittedName>
        <fullName evidence="1">Uncharacterized protein</fullName>
    </submittedName>
</protein>
<dbReference type="RefSeq" id="WP_104700242.1">
    <property type="nucleotide sequence ID" value="NZ_FZPP01000022.1"/>
</dbReference>
<gene>
    <name evidence="1" type="ORF">CQA63_04740</name>
</gene>
<evidence type="ECO:0000313" key="2">
    <source>
        <dbReference type="Proteomes" id="UP000256599"/>
    </source>
</evidence>
<dbReference type="AlphaFoldDB" id="A0A3D8I417"/>
<sequence>MDKNIIKEQEYVRIDEESELPRDITHNGEKYVRCDDFEKDLQDCKDYIKMILQNNPAVIEFSPIRIRILNGSAFFLIKELIFNPNTKVRQFKLYAMSTFRSKLVGGFSTFGWKYNDMSFTSRGDGKDGYEKWELNIQAVSKKTK</sequence>